<proteinExistence type="predicted"/>
<comment type="caution">
    <text evidence="2">The sequence shown here is derived from an EMBL/GenBank/DDBJ whole genome shotgun (WGS) entry which is preliminary data.</text>
</comment>
<keyword evidence="1" id="KW-1133">Transmembrane helix</keyword>
<keyword evidence="1" id="KW-0472">Membrane</keyword>
<feature type="transmembrane region" description="Helical" evidence="1">
    <location>
        <begin position="226"/>
        <end position="242"/>
    </location>
</feature>
<feature type="transmembrane region" description="Helical" evidence="1">
    <location>
        <begin position="171"/>
        <end position="188"/>
    </location>
</feature>
<evidence type="ECO:0000256" key="1">
    <source>
        <dbReference type="SAM" id="Phobius"/>
    </source>
</evidence>
<organism evidence="2 3">
    <name type="scientific">Mesobacillus foraminis</name>
    <dbReference type="NCBI Taxonomy" id="279826"/>
    <lineage>
        <taxon>Bacteria</taxon>
        <taxon>Bacillati</taxon>
        <taxon>Bacillota</taxon>
        <taxon>Bacilli</taxon>
        <taxon>Bacillales</taxon>
        <taxon>Bacillaceae</taxon>
        <taxon>Mesobacillus</taxon>
    </lineage>
</organism>
<evidence type="ECO:0000313" key="2">
    <source>
        <dbReference type="EMBL" id="TCN18454.1"/>
    </source>
</evidence>
<dbReference type="RefSeq" id="WP_132011435.1">
    <property type="nucleotide sequence ID" value="NZ_JABUHM010000003.1"/>
</dbReference>
<sequence length="280" mass="31075">MFDFKEKIVEAIQGMLEDFIQWALLMCNDLLLKQNAEIQFFSTVNDFLLALTSTIAVTIILYKIVEVMSRNAAGDAIAYGPVIVNTLKSALLIPAMPFIQKILLEQVAYNMGNWMIGEGSKVSKDKIESMLHPSNFAIVHFHGAALLILLAVFAVAFVAFLFSVAVFHADVMFLYLLSPLACVSVIADDNEYLGVWWRELLSQIVTILSKIFLFVAALSILINENITFLSFLLLMGCCILLIKSPSVVRNMWYSSGSGRGMIGAMGGTTKLAARRFLLKR</sequence>
<dbReference type="Proteomes" id="UP000295689">
    <property type="component" value="Unassembled WGS sequence"/>
</dbReference>
<dbReference type="Pfam" id="PF19597">
    <property type="entry name" value="TrbL_4"/>
    <property type="match status" value="1"/>
</dbReference>
<accession>A0A4R2AZ33</accession>
<dbReference type="InterPro" id="IPR046084">
    <property type="entry name" value="TrbL_4"/>
</dbReference>
<protein>
    <submittedName>
        <fullName evidence="2">Uncharacterized protein</fullName>
    </submittedName>
</protein>
<gene>
    <name evidence="2" type="ORF">EV146_12053</name>
</gene>
<feature type="transmembrane region" description="Helical" evidence="1">
    <location>
        <begin position="200"/>
        <end position="220"/>
    </location>
</feature>
<feature type="transmembrane region" description="Helical" evidence="1">
    <location>
        <begin position="136"/>
        <end position="165"/>
    </location>
</feature>
<keyword evidence="3" id="KW-1185">Reference proteome</keyword>
<evidence type="ECO:0000313" key="3">
    <source>
        <dbReference type="Proteomes" id="UP000295689"/>
    </source>
</evidence>
<feature type="transmembrane region" description="Helical" evidence="1">
    <location>
        <begin position="47"/>
        <end position="65"/>
    </location>
</feature>
<name>A0A4R2AZ33_9BACI</name>
<keyword evidence="1" id="KW-0812">Transmembrane</keyword>
<reference evidence="2 3" key="1">
    <citation type="journal article" date="2015" name="Stand. Genomic Sci.">
        <title>Genomic Encyclopedia of Bacterial and Archaeal Type Strains, Phase III: the genomes of soil and plant-associated and newly described type strains.</title>
        <authorList>
            <person name="Whitman W.B."/>
            <person name="Woyke T."/>
            <person name="Klenk H.P."/>
            <person name="Zhou Y."/>
            <person name="Lilburn T.G."/>
            <person name="Beck B.J."/>
            <person name="De Vos P."/>
            <person name="Vandamme P."/>
            <person name="Eisen J.A."/>
            <person name="Garrity G."/>
            <person name="Hugenholtz P."/>
            <person name="Kyrpides N.C."/>
        </authorList>
    </citation>
    <scope>NUCLEOTIDE SEQUENCE [LARGE SCALE GENOMIC DNA]</scope>
    <source>
        <strain evidence="2 3">CV53</strain>
    </source>
</reference>
<dbReference type="EMBL" id="SLVV01000020">
    <property type="protein sequence ID" value="TCN18454.1"/>
    <property type="molecule type" value="Genomic_DNA"/>
</dbReference>
<dbReference type="AlphaFoldDB" id="A0A4R2AZ33"/>